<dbReference type="Proteomes" id="UP000297540">
    <property type="component" value="Unassembled WGS sequence"/>
</dbReference>
<dbReference type="RefSeq" id="WP_133227557.1">
    <property type="nucleotide sequence ID" value="NZ_SOZE01000004.1"/>
</dbReference>
<dbReference type="InterPro" id="IPR017853">
    <property type="entry name" value="GH"/>
</dbReference>
<proteinExistence type="predicted"/>
<dbReference type="Gene3D" id="3.20.20.70">
    <property type="entry name" value="Aldolase class I"/>
    <property type="match status" value="1"/>
</dbReference>
<dbReference type="AlphaFoldDB" id="A0A4Y8SJV9"/>
<dbReference type="EMBL" id="SOZE01000004">
    <property type="protein sequence ID" value="TFF39323.1"/>
    <property type="molecule type" value="Genomic_DNA"/>
</dbReference>
<evidence type="ECO:0000313" key="1">
    <source>
        <dbReference type="EMBL" id="TFF39323.1"/>
    </source>
</evidence>
<reference evidence="1 2" key="1">
    <citation type="journal article" date="2017" name="Int. J. Syst. Evol. Microbiol.">
        <title>Mucilaginibacterpsychrotolerans sp. nov., isolated from peatlands.</title>
        <authorList>
            <person name="Deng Y."/>
            <person name="Shen L."/>
            <person name="Xu B."/>
            <person name="Liu Y."/>
            <person name="Gu Z."/>
            <person name="Liu H."/>
            <person name="Zhou Y."/>
        </authorList>
    </citation>
    <scope>NUCLEOTIDE SEQUENCE [LARGE SCALE GENOMIC DNA]</scope>
    <source>
        <strain evidence="1 2">NH7-4</strain>
    </source>
</reference>
<keyword evidence="2" id="KW-1185">Reference proteome</keyword>
<organism evidence="1 2">
    <name type="scientific">Mucilaginibacter psychrotolerans</name>
    <dbReference type="NCBI Taxonomy" id="1524096"/>
    <lineage>
        <taxon>Bacteria</taxon>
        <taxon>Pseudomonadati</taxon>
        <taxon>Bacteroidota</taxon>
        <taxon>Sphingobacteriia</taxon>
        <taxon>Sphingobacteriales</taxon>
        <taxon>Sphingobacteriaceae</taxon>
        <taxon>Mucilaginibacter</taxon>
    </lineage>
</organism>
<accession>A0A4Y8SJV9</accession>
<dbReference type="InterPro" id="IPR013785">
    <property type="entry name" value="Aldolase_TIM"/>
</dbReference>
<sequence length="738" mass="81553">MEIKLRYWILLILSLGVNFCPAQSVKKMTDSVVISNSNVSVSVSKRTGLINYRFKNGVRINNAGAYVIDVVAGRFATTDYRIHQISTAVIHDKIGSGLRLTIQHRDSQHAVTLVQHLTLYHATPYLIINAEATAGDKSNLQSREICPLAVLPSSGGKLTLAGNDPRILDAPFDNDNWAGVVQRSWAKPGAVAVFGVSYDFVAVYDRFTFSGLVLGSISHDFWKTGIFYRAAAKKGTIDSLKVTGGAVTPDNKALPAAYGGYDGTHDLVEHGTTIGQVISSPDIFLSASADIRKSLNEYGAVNALANGCLAWEGPAPVYWNSFGVENVLGASGIMMPDGVKQTSDFLHTLKNLSRNSKPVLSIDSYDQKIYSTEVLKSLGEYAGANGQQMGFYFIPFALWTWKDAYEGKKLQGADYLISDVLLRDNKHQPILYKDGKFCCYAMDPSHPAIRQYVIYQLKKAKAINAKFLKIDFLTAGTLESSVRYDASVRTGMQAYNKGMKELKLLVDSVMGKNILITAAISPLFPSQFTHTRFNSTDVYSHLRDDQKGFPHYGSTEASLATGSHMGWVQGTLYPFTNMDVTVMKRFQKNPILSDTEIKIRLYALMVMGSILGDGSDFRDSLAAERAKKFLDNERISDFFSRPKAFIPLRFADGDSPDQQMSFHLPGKVCYVALFNFDMKKAFYQNISLSKLRLAKDKVYVVKDFLTGKVLSTIKKGQFQLRLTSGPADAQMVTISPEI</sequence>
<protein>
    <recommendedName>
        <fullName evidence="3">Alpha-galactosidase</fullName>
    </recommendedName>
</protein>
<evidence type="ECO:0000313" key="2">
    <source>
        <dbReference type="Proteomes" id="UP000297540"/>
    </source>
</evidence>
<name>A0A4Y8SJV9_9SPHI</name>
<comment type="caution">
    <text evidence="1">The sequence shown here is derived from an EMBL/GenBank/DDBJ whole genome shotgun (WGS) entry which is preliminary data.</text>
</comment>
<dbReference type="OrthoDB" id="1031955at2"/>
<gene>
    <name evidence="1" type="ORF">E2R66_06805</name>
</gene>
<dbReference type="SUPFAM" id="SSF51445">
    <property type="entry name" value="(Trans)glycosidases"/>
    <property type="match status" value="1"/>
</dbReference>
<evidence type="ECO:0008006" key="3">
    <source>
        <dbReference type="Google" id="ProtNLM"/>
    </source>
</evidence>